<protein>
    <submittedName>
        <fullName evidence="1">Aldose 1-epimerase family protein</fullName>
    </submittedName>
</protein>
<sequence>MRYTIENDVLRVVIDSLGAEIVSVTDLRHNRECVWTGNAEWWKRHTPILFPIVGALWHGTMRHEGKEYRMSQHGFARDMEFEAVEVNDNSAEFILRSNPDTKEKYPFDFELRIKHSLDKESLTTKWTVSNIGAEEMHFQIGGHPAYMLPNIDDNEEVAGYIDLIGTDRYNLTQIESEGCVAPGNIPFQGDRLIITHDTFRNDAIIFEQVCPKEVVMCDRNNTPVLTFTSGCPALGIWAPHKEIHAPFVCIEPWWGRTDRTGYSGEFKDKEYMNTLLPATSQSGEWTVTFH</sequence>
<organism evidence="1 2">
    <name type="scientific">Lepagella muris</name>
    <dbReference type="NCBI Taxonomy" id="3032870"/>
    <lineage>
        <taxon>Bacteria</taxon>
        <taxon>Pseudomonadati</taxon>
        <taxon>Bacteroidota</taxon>
        <taxon>Bacteroidia</taxon>
        <taxon>Bacteroidales</taxon>
        <taxon>Muribaculaceae</taxon>
        <taxon>Lepagella</taxon>
    </lineage>
</organism>
<accession>A0AC61RM68</accession>
<comment type="caution">
    <text evidence="1">The sequence shown here is derived from an EMBL/GenBank/DDBJ whole genome shotgun (WGS) entry which is preliminary data.</text>
</comment>
<name>A0AC61RM68_9BACT</name>
<evidence type="ECO:0000313" key="1">
    <source>
        <dbReference type="EMBL" id="TGY80622.1"/>
    </source>
</evidence>
<dbReference type="EMBL" id="SRYB01000002">
    <property type="protein sequence ID" value="TGY80622.1"/>
    <property type="molecule type" value="Genomic_DNA"/>
</dbReference>
<dbReference type="Proteomes" id="UP000306319">
    <property type="component" value="Unassembled WGS sequence"/>
</dbReference>
<keyword evidence="2" id="KW-1185">Reference proteome</keyword>
<evidence type="ECO:0000313" key="2">
    <source>
        <dbReference type="Proteomes" id="UP000306319"/>
    </source>
</evidence>
<proteinExistence type="predicted"/>
<reference evidence="1" key="1">
    <citation type="submission" date="2019-04" db="EMBL/GenBank/DDBJ databases">
        <title>Microbes associate with the intestines of laboratory mice.</title>
        <authorList>
            <person name="Navarre W."/>
            <person name="Wong E."/>
            <person name="Huang K."/>
            <person name="Tropini C."/>
            <person name="Ng K."/>
            <person name="Yu B."/>
        </authorList>
    </citation>
    <scope>NUCLEOTIDE SEQUENCE</scope>
    <source>
        <strain evidence="1">NM04_E33</strain>
    </source>
</reference>
<gene>
    <name evidence="1" type="ORF">E5331_02575</name>
</gene>